<protein>
    <submittedName>
        <fullName evidence="3">Uncharacterized protein</fullName>
    </submittedName>
</protein>
<feature type="transmembrane region" description="Helical" evidence="2">
    <location>
        <begin position="596"/>
        <end position="619"/>
    </location>
</feature>
<keyword evidence="4" id="KW-1185">Reference proteome</keyword>
<gene>
    <name evidence="3" type="ORF">SAMN05421879_10156</name>
</gene>
<dbReference type="Proteomes" id="UP000219688">
    <property type="component" value="Unassembled WGS sequence"/>
</dbReference>
<sequence length="652" mass="71882">MTSQGSILLHQLIYTWSRNRRGSQGYGVVGASAGWHWGVDPLDDALSAWVTFLEPEQLPYEAHGIGGVRVIPEHPFGTLLTAHKYVGEDGFGRPNRYVTKLLIDPSREIPLDVSLTLLSDELKTLDWAIDEPADWSLPDINASSLEKSSVDQEGDYLEASITSRVAGHILVGRAQKQGIAFETSEVDANILVAALALLPRTIRQDLSFASFLSAFIAPDLLLLNPSAVAPRPRMPITPALRVSPQDAIPSEIADSVALLIENRHISDSAEWLYENASVDALVRAAEQRHRDPSMLNDDELLCELTRSSSEERRRACGEEVARRVWEGNVNLIPPENDAATQLVSSFLEGWVRCGRAARVNRFVVLSRWTSEGRLVALSRDVLTDPDLFLGLSSDETVWVPRLLARHWRTASLEELALIYLWADGPLDAGGDIQQALGRIIGEGWLSAQSPGENVMEAVARALHDNPLYVAHVVRRVATPLSVVNVQSLLCRLPAQSIGIAVSVLRQADPGWLRDPFVDASESERPKAGSPPSRPNLQPSGDTSGDFVAQKQLRVGSPLESAREVILLRRALVMSGLVSALTVLAASKQWFDESWMLLGVIGLMLALPVGSSIFIFRNFIQRGLRNRFHGRWSARFSGRPPLRSTKAPRFRRR</sequence>
<evidence type="ECO:0000313" key="3">
    <source>
        <dbReference type="EMBL" id="SOC51163.1"/>
    </source>
</evidence>
<proteinExistence type="predicted"/>
<evidence type="ECO:0000313" key="4">
    <source>
        <dbReference type="Proteomes" id="UP000219688"/>
    </source>
</evidence>
<evidence type="ECO:0000256" key="1">
    <source>
        <dbReference type="SAM" id="MobiDB-lite"/>
    </source>
</evidence>
<keyword evidence="2" id="KW-1133">Transmembrane helix</keyword>
<keyword evidence="2" id="KW-0812">Transmembrane</keyword>
<name>A0A285VAY3_9MICO</name>
<keyword evidence="2" id="KW-0472">Membrane</keyword>
<dbReference type="EMBL" id="OBQK01000001">
    <property type="protein sequence ID" value="SOC51163.1"/>
    <property type="molecule type" value="Genomic_DNA"/>
</dbReference>
<organism evidence="3 4">
    <name type="scientific">Ornithinimicrobium cerasi</name>
    <dbReference type="NCBI Taxonomy" id="2248773"/>
    <lineage>
        <taxon>Bacteria</taxon>
        <taxon>Bacillati</taxon>
        <taxon>Actinomycetota</taxon>
        <taxon>Actinomycetes</taxon>
        <taxon>Micrococcales</taxon>
        <taxon>Ornithinimicrobiaceae</taxon>
        <taxon>Ornithinimicrobium</taxon>
    </lineage>
</organism>
<accession>A0A285VAY3</accession>
<evidence type="ECO:0000256" key="2">
    <source>
        <dbReference type="SAM" id="Phobius"/>
    </source>
</evidence>
<reference evidence="4" key="1">
    <citation type="submission" date="2017-08" db="EMBL/GenBank/DDBJ databases">
        <authorList>
            <person name="Varghese N."/>
            <person name="Submissions S."/>
        </authorList>
    </citation>
    <scope>NUCLEOTIDE SEQUENCE [LARGE SCALE GENOMIC DNA]</scope>
    <source>
        <strain evidence="4">USBA17B2</strain>
    </source>
</reference>
<dbReference type="AlphaFoldDB" id="A0A285VAY3"/>
<dbReference type="RefSeq" id="WP_141401352.1">
    <property type="nucleotide sequence ID" value="NZ_OBQK01000001.1"/>
</dbReference>
<feature type="region of interest" description="Disordered" evidence="1">
    <location>
        <begin position="519"/>
        <end position="542"/>
    </location>
</feature>